<dbReference type="EMBL" id="ML769440">
    <property type="protein sequence ID" value="KAE9401949.1"/>
    <property type="molecule type" value="Genomic_DNA"/>
</dbReference>
<name>A0A6A4HU43_9AGAR</name>
<proteinExistence type="predicted"/>
<dbReference type="Proteomes" id="UP000799118">
    <property type="component" value="Unassembled WGS sequence"/>
</dbReference>
<evidence type="ECO:0000313" key="2">
    <source>
        <dbReference type="Proteomes" id="UP000799118"/>
    </source>
</evidence>
<gene>
    <name evidence="1" type="ORF">BT96DRAFT_991617</name>
</gene>
<accession>A0A6A4HU43</accession>
<evidence type="ECO:0008006" key="3">
    <source>
        <dbReference type="Google" id="ProtNLM"/>
    </source>
</evidence>
<sequence>MEERIKAGLSGCTSCSSCLTRISQFKSRQFKDDAGLLQFQKISFILQNPHSDNVGTVTTPPETLSTVATEVILEILSWVPAQDRKTPSNLRAICRRLIWIHHGADLEEESNSTILQPSLLRNLTELSRSSQEKPFIFTKRLLIDLSSLR</sequence>
<evidence type="ECO:0000313" key="1">
    <source>
        <dbReference type="EMBL" id="KAE9401949.1"/>
    </source>
</evidence>
<protein>
    <recommendedName>
        <fullName evidence="3">F-box domain-containing protein</fullName>
    </recommendedName>
</protein>
<keyword evidence="2" id="KW-1185">Reference proteome</keyword>
<organism evidence="1 2">
    <name type="scientific">Gymnopus androsaceus JB14</name>
    <dbReference type="NCBI Taxonomy" id="1447944"/>
    <lineage>
        <taxon>Eukaryota</taxon>
        <taxon>Fungi</taxon>
        <taxon>Dikarya</taxon>
        <taxon>Basidiomycota</taxon>
        <taxon>Agaricomycotina</taxon>
        <taxon>Agaricomycetes</taxon>
        <taxon>Agaricomycetidae</taxon>
        <taxon>Agaricales</taxon>
        <taxon>Marasmiineae</taxon>
        <taxon>Omphalotaceae</taxon>
        <taxon>Gymnopus</taxon>
    </lineage>
</organism>
<reference evidence="1" key="1">
    <citation type="journal article" date="2019" name="Environ. Microbiol.">
        <title>Fungal ecological strategies reflected in gene transcription - a case study of two litter decomposers.</title>
        <authorList>
            <person name="Barbi F."/>
            <person name="Kohler A."/>
            <person name="Barry K."/>
            <person name="Baskaran P."/>
            <person name="Daum C."/>
            <person name="Fauchery L."/>
            <person name="Ihrmark K."/>
            <person name="Kuo A."/>
            <person name="LaButti K."/>
            <person name="Lipzen A."/>
            <person name="Morin E."/>
            <person name="Grigoriev I.V."/>
            <person name="Henrissat B."/>
            <person name="Lindahl B."/>
            <person name="Martin F."/>
        </authorList>
    </citation>
    <scope>NUCLEOTIDE SEQUENCE</scope>
    <source>
        <strain evidence="1">JB14</strain>
    </source>
</reference>
<dbReference type="AlphaFoldDB" id="A0A6A4HU43"/>